<gene>
    <name evidence="6" type="primary">npdc1.S</name>
    <name evidence="5" type="synonym">npdc1.1.S</name>
</gene>
<keyword evidence="2" id="KW-0812">Transmembrane</keyword>
<dbReference type="PANTHER" id="PTHR23352:SF4">
    <property type="entry name" value="NEURAL PROLIFERATION DIFFERENTIATION AND CONTROL PROTEIN 1"/>
    <property type="match status" value="1"/>
</dbReference>
<evidence type="ECO:0000313" key="5">
    <source>
        <dbReference type="RefSeq" id="XP_018089193.1"/>
    </source>
</evidence>
<keyword evidence="2" id="KW-1133">Transmembrane helix</keyword>
<dbReference type="RefSeq" id="XP_018089193.1">
    <property type="nucleotide sequence ID" value="XM_018233704.2"/>
</dbReference>
<organism evidence="4 5">
    <name type="scientific">Xenopus laevis</name>
    <name type="common">African clawed frog</name>
    <dbReference type="NCBI Taxonomy" id="8355"/>
    <lineage>
        <taxon>Eukaryota</taxon>
        <taxon>Metazoa</taxon>
        <taxon>Chordata</taxon>
        <taxon>Craniata</taxon>
        <taxon>Vertebrata</taxon>
        <taxon>Euteleostomi</taxon>
        <taxon>Amphibia</taxon>
        <taxon>Batrachia</taxon>
        <taxon>Anura</taxon>
        <taxon>Pipoidea</taxon>
        <taxon>Pipidae</taxon>
        <taxon>Xenopodinae</taxon>
        <taxon>Xenopus</taxon>
        <taxon>Xenopus</taxon>
    </lineage>
</organism>
<feature type="compositionally biased region" description="Basic and acidic residues" evidence="1">
    <location>
        <begin position="284"/>
        <end position="294"/>
    </location>
</feature>
<name>A0A8J0TPY9_XENLA</name>
<accession>A0A8J0TPY9</accession>
<protein>
    <submittedName>
        <fullName evidence="5">Neural proliferation differentiation and control protein 1</fullName>
    </submittedName>
</protein>
<dbReference type="GO" id="GO:0016020">
    <property type="term" value="C:membrane"/>
    <property type="evidence" value="ECO:0007669"/>
    <property type="project" value="InterPro"/>
</dbReference>
<evidence type="ECO:0000313" key="6">
    <source>
        <dbReference type="Xenbase" id="XB-GENE-17342784"/>
    </source>
</evidence>
<reference evidence="5" key="1">
    <citation type="submission" date="2025-08" db="UniProtKB">
        <authorList>
            <consortium name="RefSeq"/>
        </authorList>
    </citation>
    <scope>IDENTIFICATION</scope>
    <source>
        <strain evidence="5">J_2021</strain>
        <tissue evidence="5">Erythrocytes</tissue>
    </source>
</reference>
<dbReference type="GeneID" id="108700498"/>
<dbReference type="PANTHER" id="PTHR23352">
    <property type="entry name" value="NEURAL PROLIFERATION DIFFERENTIATION AND CONTROL PROTEIN-1 NPDC-1 PROTEIN"/>
    <property type="match status" value="1"/>
</dbReference>
<feature type="compositionally biased region" description="Low complexity" evidence="1">
    <location>
        <begin position="269"/>
        <end position="280"/>
    </location>
</feature>
<dbReference type="CTD" id="108700498"/>
<evidence type="ECO:0000256" key="3">
    <source>
        <dbReference type="SAM" id="SignalP"/>
    </source>
</evidence>
<proteinExistence type="predicted"/>
<dbReference type="AlphaFoldDB" id="A0A8J0TPY9"/>
<dbReference type="Proteomes" id="UP000186698">
    <property type="component" value="Chromosome 8S"/>
</dbReference>
<dbReference type="OrthoDB" id="6270617at2759"/>
<keyword evidence="3" id="KW-0732">Signal</keyword>
<dbReference type="KEGG" id="xla:108700498"/>
<keyword evidence="4" id="KW-1185">Reference proteome</keyword>
<feature type="region of interest" description="Disordered" evidence="1">
    <location>
        <begin position="161"/>
        <end position="198"/>
    </location>
</feature>
<dbReference type="Pfam" id="PF06809">
    <property type="entry name" value="NPDC1"/>
    <property type="match status" value="2"/>
</dbReference>
<dbReference type="Xenbase" id="XB-GENE-17342784">
    <property type="gene designation" value="npdc1.S"/>
</dbReference>
<feature type="compositionally biased region" description="Pro residues" evidence="1">
    <location>
        <begin position="168"/>
        <end position="178"/>
    </location>
</feature>
<feature type="transmembrane region" description="Helical" evidence="2">
    <location>
        <begin position="204"/>
        <end position="229"/>
    </location>
</feature>
<feature type="signal peptide" evidence="3">
    <location>
        <begin position="1"/>
        <end position="22"/>
    </location>
</feature>
<feature type="region of interest" description="Disordered" evidence="1">
    <location>
        <begin position="243"/>
        <end position="342"/>
    </location>
</feature>
<dbReference type="InterPro" id="IPR009635">
    <property type="entry name" value="NPDC1"/>
</dbReference>
<evidence type="ECO:0000313" key="4">
    <source>
        <dbReference type="Proteomes" id="UP000186698"/>
    </source>
</evidence>
<keyword evidence="2" id="KW-0472">Membrane</keyword>
<evidence type="ECO:0000256" key="1">
    <source>
        <dbReference type="SAM" id="MobiDB-lite"/>
    </source>
</evidence>
<sequence length="342" mass="36456">LVGVSLLCALQLRACPSPCASARSSSSGCALLAQCQTCCSVSPCLPEGMGAPRVAGARIAALLGPILCCSLLLCRVALGGPADLCPRKLDCTIKRREVCPPGSSTCGPCLKDFNEGNDGECRLIRRSAGKNVDPMLDRDIDFLASILANQKTGSLNLAQEVSTMQPQSQPPPDAPPSDPSGRSGGRVGSTELPRRGSTKPLSDALILGVVVGCAIAGLVALVVAGIYWCRMNREKKLAQKVDYTSYKSSPPPPYEKTSPGDKKLAQSAQMYHYQHQKQQMLSMEKNKDETKHPDSALTSEDENEDGDFTVYECPGLAPTGEMEVKNPLFDDSNLHHPTQNTP</sequence>
<dbReference type="AGR" id="Xenbase:XB-GENE-17342784"/>
<evidence type="ECO:0000256" key="2">
    <source>
        <dbReference type="SAM" id="Phobius"/>
    </source>
</evidence>
<feature type="chain" id="PRO_5035318518" evidence="3">
    <location>
        <begin position="23"/>
        <end position="342"/>
    </location>
</feature>
<feature type="non-terminal residue" evidence="5">
    <location>
        <position position="1"/>
    </location>
</feature>